<organism evidence="1">
    <name type="scientific">Anguilla anguilla</name>
    <name type="common">European freshwater eel</name>
    <name type="synonym">Muraena anguilla</name>
    <dbReference type="NCBI Taxonomy" id="7936"/>
    <lineage>
        <taxon>Eukaryota</taxon>
        <taxon>Metazoa</taxon>
        <taxon>Chordata</taxon>
        <taxon>Craniata</taxon>
        <taxon>Vertebrata</taxon>
        <taxon>Euteleostomi</taxon>
        <taxon>Actinopterygii</taxon>
        <taxon>Neopterygii</taxon>
        <taxon>Teleostei</taxon>
        <taxon>Anguilliformes</taxon>
        <taxon>Anguillidae</taxon>
        <taxon>Anguilla</taxon>
    </lineage>
</organism>
<evidence type="ECO:0000313" key="1">
    <source>
        <dbReference type="EMBL" id="JAH69817.1"/>
    </source>
</evidence>
<sequence length="37" mass="4180">MHFTWESADSLQNTAPGDLTCSEAVGPKCRDCLYLYR</sequence>
<proteinExistence type="predicted"/>
<name>A0A0E9UVJ0_ANGAN</name>
<protein>
    <submittedName>
        <fullName evidence="1">Uncharacterized protein</fullName>
    </submittedName>
</protein>
<accession>A0A0E9UVJ0</accession>
<dbReference type="EMBL" id="GBXM01038760">
    <property type="protein sequence ID" value="JAH69817.1"/>
    <property type="molecule type" value="Transcribed_RNA"/>
</dbReference>
<dbReference type="AlphaFoldDB" id="A0A0E9UVJ0"/>
<reference evidence="1" key="1">
    <citation type="submission" date="2014-11" db="EMBL/GenBank/DDBJ databases">
        <authorList>
            <person name="Amaro Gonzalez C."/>
        </authorList>
    </citation>
    <scope>NUCLEOTIDE SEQUENCE</scope>
</reference>
<reference evidence="1" key="2">
    <citation type="journal article" date="2015" name="Fish Shellfish Immunol.">
        <title>Early steps in the European eel (Anguilla anguilla)-Vibrio vulnificus interaction in the gills: Role of the RtxA13 toxin.</title>
        <authorList>
            <person name="Callol A."/>
            <person name="Pajuelo D."/>
            <person name="Ebbesson L."/>
            <person name="Teles M."/>
            <person name="MacKenzie S."/>
            <person name="Amaro C."/>
        </authorList>
    </citation>
    <scope>NUCLEOTIDE SEQUENCE</scope>
</reference>